<organism evidence="3 4">
    <name type="scientific">Platanthera zijinensis</name>
    <dbReference type="NCBI Taxonomy" id="2320716"/>
    <lineage>
        <taxon>Eukaryota</taxon>
        <taxon>Viridiplantae</taxon>
        <taxon>Streptophyta</taxon>
        <taxon>Embryophyta</taxon>
        <taxon>Tracheophyta</taxon>
        <taxon>Spermatophyta</taxon>
        <taxon>Magnoliopsida</taxon>
        <taxon>Liliopsida</taxon>
        <taxon>Asparagales</taxon>
        <taxon>Orchidaceae</taxon>
        <taxon>Orchidoideae</taxon>
        <taxon>Orchideae</taxon>
        <taxon>Orchidinae</taxon>
        <taxon>Platanthera</taxon>
    </lineage>
</organism>
<evidence type="ECO:0000313" key="3">
    <source>
        <dbReference type="EMBL" id="KAK8957944.1"/>
    </source>
</evidence>
<keyword evidence="4" id="KW-1185">Reference proteome</keyword>
<dbReference type="Pfam" id="PF05627">
    <property type="entry name" value="AvrRpt-cleavage"/>
    <property type="match status" value="1"/>
</dbReference>
<feature type="region of interest" description="Disordered" evidence="1">
    <location>
        <begin position="59"/>
        <end position="100"/>
    </location>
</feature>
<comment type="caution">
    <text evidence="3">The sequence shown here is derived from an EMBL/GenBank/DDBJ whole genome shotgun (WGS) entry which is preliminary data.</text>
</comment>
<dbReference type="InterPro" id="IPR040387">
    <property type="entry name" value="RIN4/NOI4"/>
</dbReference>
<feature type="compositionally biased region" description="Low complexity" evidence="1">
    <location>
        <begin position="85"/>
        <end position="100"/>
    </location>
</feature>
<dbReference type="PANTHER" id="PTHR33159:SF101">
    <property type="entry name" value="OS04G0379600 PROTEIN"/>
    <property type="match status" value="1"/>
</dbReference>
<proteinExistence type="predicted"/>
<reference evidence="3 4" key="1">
    <citation type="journal article" date="2022" name="Nat. Plants">
        <title>Genomes of leafy and leafless Platanthera orchids illuminate the evolution of mycoheterotrophy.</title>
        <authorList>
            <person name="Li M.H."/>
            <person name="Liu K.W."/>
            <person name="Li Z."/>
            <person name="Lu H.C."/>
            <person name="Ye Q.L."/>
            <person name="Zhang D."/>
            <person name="Wang J.Y."/>
            <person name="Li Y.F."/>
            <person name="Zhong Z.M."/>
            <person name="Liu X."/>
            <person name="Yu X."/>
            <person name="Liu D.K."/>
            <person name="Tu X.D."/>
            <person name="Liu B."/>
            <person name="Hao Y."/>
            <person name="Liao X.Y."/>
            <person name="Jiang Y.T."/>
            <person name="Sun W.H."/>
            <person name="Chen J."/>
            <person name="Chen Y.Q."/>
            <person name="Ai Y."/>
            <person name="Zhai J.W."/>
            <person name="Wu S.S."/>
            <person name="Zhou Z."/>
            <person name="Hsiao Y.Y."/>
            <person name="Wu W.L."/>
            <person name="Chen Y.Y."/>
            <person name="Lin Y.F."/>
            <person name="Hsu J.L."/>
            <person name="Li C.Y."/>
            <person name="Wang Z.W."/>
            <person name="Zhao X."/>
            <person name="Zhong W.Y."/>
            <person name="Ma X.K."/>
            <person name="Ma L."/>
            <person name="Huang J."/>
            <person name="Chen G.Z."/>
            <person name="Huang M.Z."/>
            <person name="Huang L."/>
            <person name="Peng D.H."/>
            <person name="Luo Y.B."/>
            <person name="Zou S.Q."/>
            <person name="Chen S.P."/>
            <person name="Lan S."/>
            <person name="Tsai W.C."/>
            <person name="Van de Peer Y."/>
            <person name="Liu Z.J."/>
        </authorList>
    </citation>
    <scope>NUCLEOTIDE SEQUENCE [LARGE SCALE GENOMIC DNA]</scope>
    <source>
        <strain evidence="3">Lor287</strain>
    </source>
</reference>
<dbReference type="Proteomes" id="UP001418222">
    <property type="component" value="Unassembled WGS sequence"/>
</dbReference>
<feature type="domain" description="RIN4 pathogenic type III effector avirulence factor Avr cleavage site" evidence="2">
    <location>
        <begin position="32"/>
        <end position="64"/>
    </location>
</feature>
<protein>
    <submittedName>
        <fullName evidence="3">RPM1-interacting protein 4</fullName>
    </submittedName>
</protein>
<accession>A0AAP0GGE9</accession>
<dbReference type="PANTHER" id="PTHR33159">
    <property type="entry name" value="RPM1-INTERACTING PROTEIN 4 (RIN4) FAMILY PROTEIN"/>
    <property type="match status" value="1"/>
</dbReference>
<feature type="compositionally biased region" description="Basic and acidic residues" evidence="1">
    <location>
        <begin position="59"/>
        <end position="70"/>
    </location>
</feature>
<evidence type="ECO:0000313" key="4">
    <source>
        <dbReference type="Proteomes" id="UP001418222"/>
    </source>
</evidence>
<evidence type="ECO:0000259" key="2">
    <source>
        <dbReference type="Pfam" id="PF05627"/>
    </source>
</evidence>
<sequence length="100" mass="10967">MDAASPPPLLEFPKFQHMHRKTLKFCFTQDTGGSLPKFGDWDPNDPTSAENFTARFNKAKDEKKTGHIDDQGSNSPANELSGKHVTSLSTSKSGSVSHFT</sequence>
<name>A0AAP0GGE9_9ASPA</name>
<dbReference type="EMBL" id="JBBWWQ010000001">
    <property type="protein sequence ID" value="KAK8957944.1"/>
    <property type="molecule type" value="Genomic_DNA"/>
</dbReference>
<gene>
    <name evidence="3" type="primary">RIN4</name>
    <name evidence="3" type="ORF">KSP39_PZI000181</name>
</gene>
<evidence type="ECO:0000256" key="1">
    <source>
        <dbReference type="SAM" id="MobiDB-lite"/>
    </source>
</evidence>
<dbReference type="AlphaFoldDB" id="A0AAP0GGE9"/>
<dbReference type="InterPro" id="IPR008700">
    <property type="entry name" value="TypeIII_avirulence_cleave"/>
</dbReference>